<feature type="compositionally biased region" description="Basic residues" evidence="1">
    <location>
        <begin position="1"/>
        <end position="10"/>
    </location>
</feature>
<name>A0A8C9LH28_9PRIM</name>
<feature type="region of interest" description="Disordered" evidence="1">
    <location>
        <begin position="1"/>
        <end position="158"/>
    </location>
</feature>
<dbReference type="GO" id="GO:1990918">
    <property type="term" value="P:double-strand break repair involved in meiotic recombination"/>
    <property type="evidence" value="ECO:0007669"/>
    <property type="project" value="InterPro"/>
</dbReference>
<dbReference type="AlphaFoldDB" id="A0A8C9LH28"/>
<sequence>STKQKQKKTARHDGLCPPKPLKTPRLGDSDGDPQSSMLGCLHHPEEPESKLGPVPSTQQHGEEPGKAVCSSPDEETGAPCRLLRQPEKEPAPLPPSQNSVGRFVPQFAKSRKTVARKGETKDEDLRSGAFKISQFFPSGNKPGPCWPGPSPRASGDPVAVAKAQPRTFVGIQASEASRMEDATNIVRGLIVELSNLNRLIMGTHRDLEAFKRLNYRKTKPGGKAPLPYPSKGPGNVPRGDPPWREL</sequence>
<protein>
    <submittedName>
        <fullName evidence="2">Uncharacterized protein</fullName>
    </submittedName>
</protein>
<dbReference type="PANTHER" id="PTHR14583:SF0">
    <property type="entry name" value="BREAK REPAIR MEIOTIC RECOMBINASE RECRUITMENT FACTOR 1"/>
    <property type="match status" value="1"/>
</dbReference>
<proteinExistence type="predicted"/>
<reference evidence="2" key="2">
    <citation type="submission" date="2025-09" db="UniProtKB">
        <authorList>
            <consortium name="Ensembl"/>
        </authorList>
    </citation>
    <scope>IDENTIFICATION</scope>
</reference>
<dbReference type="InterPro" id="IPR031441">
    <property type="entry name" value="Brme1"/>
</dbReference>
<organism evidence="2 3">
    <name type="scientific">Piliocolobus tephrosceles</name>
    <name type="common">Ugandan red Colobus</name>
    <dbReference type="NCBI Taxonomy" id="591936"/>
    <lineage>
        <taxon>Eukaryota</taxon>
        <taxon>Metazoa</taxon>
        <taxon>Chordata</taxon>
        <taxon>Craniata</taxon>
        <taxon>Vertebrata</taxon>
        <taxon>Euteleostomi</taxon>
        <taxon>Mammalia</taxon>
        <taxon>Eutheria</taxon>
        <taxon>Euarchontoglires</taxon>
        <taxon>Primates</taxon>
        <taxon>Haplorrhini</taxon>
        <taxon>Catarrhini</taxon>
        <taxon>Cercopithecidae</taxon>
        <taxon>Colobinae</taxon>
        <taxon>Piliocolobus</taxon>
    </lineage>
</organism>
<evidence type="ECO:0000256" key="1">
    <source>
        <dbReference type="SAM" id="MobiDB-lite"/>
    </source>
</evidence>
<dbReference type="Pfam" id="PF15710">
    <property type="entry name" value="Brme1"/>
    <property type="match status" value="2"/>
</dbReference>
<accession>A0A8C9LH28</accession>
<dbReference type="Proteomes" id="UP000694416">
    <property type="component" value="Unplaced"/>
</dbReference>
<reference evidence="2" key="1">
    <citation type="submission" date="2025-08" db="UniProtKB">
        <authorList>
            <consortium name="Ensembl"/>
        </authorList>
    </citation>
    <scope>IDENTIFICATION</scope>
</reference>
<keyword evidence="3" id="KW-1185">Reference proteome</keyword>
<evidence type="ECO:0000313" key="3">
    <source>
        <dbReference type="Proteomes" id="UP000694416"/>
    </source>
</evidence>
<feature type="compositionally biased region" description="Basic and acidic residues" evidence="1">
    <location>
        <begin position="116"/>
        <end position="126"/>
    </location>
</feature>
<evidence type="ECO:0000313" key="2">
    <source>
        <dbReference type="Ensembl" id="ENSPTEP00000000251.1"/>
    </source>
</evidence>
<feature type="region of interest" description="Disordered" evidence="1">
    <location>
        <begin position="215"/>
        <end position="246"/>
    </location>
</feature>
<dbReference type="PANTHER" id="PTHR14583">
    <property type="entry name" value="UNCHARACTERIZED PROTEIN C19ORF57 FAMILY MEMBER"/>
    <property type="match status" value="1"/>
</dbReference>
<dbReference type="Ensembl" id="ENSPTET00000000382.1">
    <property type="protein sequence ID" value="ENSPTEP00000000251.1"/>
    <property type="gene ID" value="ENSPTEG00000000308.1"/>
</dbReference>